<sequence>MKYAAIDFETASASPDSACSIGIVKMDEEGAVIDSFYSLVSPPRHEFDPRCFAIHHLDPAAIMAAPTMALLWPEIKDFIGDLPLVAHNAPFDIKVLRSTLQSWNIECIHNEYYCTLSLSRKLWKGRPSYKLTSLAASFGWKYEAHNALADSEICGRLFSRLCGSALFDDDVAKRFFSRIYRDKSYPKRV</sequence>
<dbReference type="EMBL" id="JADIMT010000055">
    <property type="protein sequence ID" value="MBO8436228.1"/>
    <property type="molecule type" value="Genomic_DNA"/>
</dbReference>
<dbReference type="Proteomes" id="UP000823615">
    <property type="component" value="Unassembled WGS sequence"/>
</dbReference>
<dbReference type="SMART" id="SM00479">
    <property type="entry name" value="EXOIII"/>
    <property type="match status" value="1"/>
</dbReference>
<dbReference type="GO" id="GO:0006259">
    <property type="term" value="P:DNA metabolic process"/>
    <property type="evidence" value="ECO:0007669"/>
    <property type="project" value="UniProtKB-ARBA"/>
</dbReference>
<evidence type="ECO:0000259" key="3">
    <source>
        <dbReference type="SMART" id="SM00479"/>
    </source>
</evidence>
<evidence type="ECO:0000256" key="1">
    <source>
        <dbReference type="ARBA" id="ARBA00025483"/>
    </source>
</evidence>
<dbReference type="InterPro" id="IPR013520">
    <property type="entry name" value="Ribonucl_H"/>
</dbReference>
<dbReference type="Gene3D" id="3.30.420.10">
    <property type="entry name" value="Ribonuclease H-like superfamily/Ribonuclease H"/>
    <property type="match status" value="1"/>
</dbReference>
<evidence type="ECO:0000313" key="5">
    <source>
        <dbReference type="Proteomes" id="UP000823615"/>
    </source>
</evidence>
<feature type="domain" description="Exonuclease" evidence="3">
    <location>
        <begin position="2"/>
        <end position="167"/>
    </location>
</feature>
<name>A0A9D9E0J3_9SPIO</name>
<comment type="function">
    <text evidence="1">DNA polymerase III is a complex, multichain enzyme responsible for most of the replicative synthesis in bacteria. The epsilon subunit contain the editing function and is a proofreading 3'-5' exonuclease.</text>
</comment>
<dbReference type="FunFam" id="3.30.420.10:FF:000045">
    <property type="entry name" value="3'-5' exonuclease DinG"/>
    <property type="match status" value="1"/>
</dbReference>
<dbReference type="GO" id="GO:0008408">
    <property type="term" value="F:3'-5' exonuclease activity"/>
    <property type="evidence" value="ECO:0007669"/>
    <property type="project" value="TreeGrafter"/>
</dbReference>
<dbReference type="GO" id="GO:0003676">
    <property type="term" value="F:nucleic acid binding"/>
    <property type="evidence" value="ECO:0007669"/>
    <property type="project" value="InterPro"/>
</dbReference>
<comment type="subunit">
    <text evidence="2">DNA polymerase III contains a core (composed of alpha, epsilon and theta chains) that associates with a tau subunit. This core dimerizes to form the POLIII' complex. PolIII' associates with the gamma complex (composed of gamma, delta, delta', psi and chi chains) and with the beta chain to form the complete DNA polymerase III complex.</text>
</comment>
<dbReference type="InterPro" id="IPR036397">
    <property type="entry name" value="RNaseH_sf"/>
</dbReference>
<gene>
    <name evidence="4" type="ORF">IAA97_04550</name>
</gene>
<reference evidence="4" key="2">
    <citation type="journal article" date="2021" name="PeerJ">
        <title>Extensive microbial diversity within the chicken gut microbiome revealed by metagenomics and culture.</title>
        <authorList>
            <person name="Gilroy R."/>
            <person name="Ravi A."/>
            <person name="Getino M."/>
            <person name="Pursley I."/>
            <person name="Horton D.L."/>
            <person name="Alikhan N.F."/>
            <person name="Baker D."/>
            <person name="Gharbi K."/>
            <person name="Hall N."/>
            <person name="Watson M."/>
            <person name="Adriaenssens E.M."/>
            <person name="Foster-Nyarko E."/>
            <person name="Jarju S."/>
            <person name="Secka A."/>
            <person name="Antonio M."/>
            <person name="Oren A."/>
            <person name="Chaudhuri R.R."/>
            <person name="La Ragione R."/>
            <person name="Hildebrand F."/>
            <person name="Pallen M.J."/>
        </authorList>
    </citation>
    <scope>NUCLEOTIDE SEQUENCE</scope>
    <source>
        <strain evidence="4">7293</strain>
    </source>
</reference>
<proteinExistence type="predicted"/>
<protein>
    <submittedName>
        <fullName evidence="4">3'-5' exoribonuclease</fullName>
    </submittedName>
</protein>
<accession>A0A9D9E0J3</accession>
<dbReference type="Pfam" id="PF00929">
    <property type="entry name" value="RNase_T"/>
    <property type="match status" value="1"/>
</dbReference>
<organism evidence="4 5">
    <name type="scientific">Candidatus Ornithospirochaeta stercoripullorum</name>
    <dbReference type="NCBI Taxonomy" id="2840899"/>
    <lineage>
        <taxon>Bacteria</taxon>
        <taxon>Pseudomonadati</taxon>
        <taxon>Spirochaetota</taxon>
        <taxon>Spirochaetia</taxon>
        <taxon>Spirochaetales</taxon>
        <taxon>Spirochaetaceae</taxon>
        <taxon>Spirochaetaceae incertae sedis</taxon>
        <taxon>Candidatus Ornithospirochaeta</taxon>
    </lineage>
</organism>
<dbReference type="GO" id="GO:0005829">
    <property type="term" value="C:cytosol"/>
    <property type="evidence" value="ECO:0007669"/>
    <property type="project" value="TreeGrafter"/>
</dbReference>
<evidence type="ECO:0000256" key="2">
    <source>
        <dbReference type="ARBA" id="ARBA00026073"/>
    </source>
</evidence>
<comment type="caution">
    <text evidence="4">The sequence shown here is derived from an EMBL/GenBank/DDBJ whole genome shotgun (WGS) entry which is preliminary data.</text>
</comment>
<dbReference type="InterPro" id="IPR012337">
    <property type="entry name" value="RNaseH-like_sf"/>
</dbReference>
<dbReference type="SUPFAM" id="SSF53098">
    <property type="entry name" value="Ribonuclease H-like"/>
    <property type="match status" value="1"/>
</dbReference>
<dbReference type="PANTHER" id="PTHR30231:SF42">
    <property type="entry name" value="EXONUCLEASE"/>
    <property type="match status" value="1"/>
</dbReference>
<reference evidence="4" key="1">
    <citation type="submission" date="2020-10" db="EMBL/GenBank/DDBJ databases">
        <authorList>
            <person name="Gilroy R."/>
        </authorList>
    </citation>
    <scope>NUCLEOTIDE SEQUENCE</scope>
    <source>
        <strain evidence="4">7293</strain>
    </source>
</reference>
<dbReference type="PANTHER" id="PTHR30231">
    <property type="entry name" value="DNA POLYMERASE III SUBUNIT EPSILON"/>
    <property type="match status" value="1"/>
</dbReference>
<evidence type="ECO:0000313" key="4">
    <source>
        <dbReference type="EMBL" id="MBO8436228.1"/>
    </source>
</evidence>
<dbReference type="AlphaFoldDB" id="A0A9D9E0J3"/>